<organism evidence="1">
    <name type="scientific">marine sediment metagenome</name>
    <dbReference type="NCBI Taxonomy" id="412755"/>
    <lineage>
        <taxon>unclassified sequences</taxon>
        <taxon>metagenomes</taxon>
        <taxon>ecological metagenomes</taxon>
    </lineage>
</organism>
<dbReference type="AlphaFoldDB" id="A0A0F9B824"/>
<reference evidence="1" key="1">
    <citation type="journal article" date="2015" name="Nature">
        <title>Complex archaea that bridge the gap between prokaryotes and eukaryotes.</title>
        <authorList>
            <person name="Spang A."/>
            <person name="Saw J.H."/>
            <person name="Jorgensen S.L."/>
            <person name="Zaremba-Niedzwiedzka K."/>
            <person name="Martijn J."/>
            <person name="Lind A.E."/>
            <person name="van Eijk R."/>
            <person name="Schleper C."/>
            <person name="Guy L."/>
            <person name="Ettema T.J."/>
        </authorList>
    </citation>
    <scope>NUCLEOTIDE SEQUENCE</scope>
</reference>
<sequence length="87" mass="9534">MTLEQELERVIRGYCDVSSHSPGTIPRCQCNEMARDLAERIERLYTATLGVAGDEVVEMIHQGRNATMDGRAEHIAEAARSAFIGGA</sequence>
<dbReference type="EMBL" id="LAZR01039133">
    <property type="protein sequence ID" value="KKL17760.1"/>
    <property type="molecule type" value="Genomic_DNA"/>
</dbReference>
<gene>
    <name evidence="1" type="ORF">LCGC14_2482310</name>
</gene>
<name>A0A0F9B824_9ZZZZ</name>
<proteinExistence type="predicted"/>
<evidence type="ECO:0000313" key="1">
    <source>
        <dbReference type="EMBL" id="KKL17760.1"/>
    </source>
</evidence>
<accession>A0A0F9B824</accession>
<comment type="caution">
    <text evidence="1">The sequence shown here is derived from an EMBL/GenBank/DDBJ whole genome shotgun (WGS) entry which is preliminary data.</text>
</comment>
<protein>
    <submittedName>
        <fullName evidence="1">Uncharacterized protein</fullName>
    </submittedName>
</protein>